<reference evidence="2 3" key="1">
    <citation type="submission" date="2019-04" db="EMBL/GenBank/DDBJ databases">
        <authorList>
            <consortium name="Pathogen Informatics"/>
        </authorList>
    </citation>
    <scope>NUCLEOTIDE SEQUENCE [LARGE SCALE GENOMIC DNA]</scope>
    <source>
        <strain evidence="2 3">NCTC9185</strain>
    </source>
</reference>
<dbReference type="AlphaFoldDB" id="A0A4U9CU60"/>
<dbReference type="Proteomes" id="UP000339249">
    <property type="component" value="Unassembled WGS sequence"/>
</dbReference>
<dbReference type="EMBL" id="CABDVU010000001">
    <property type="protein sequence ID" value="VTN08587.1"/>
    <property type="molecule type" value="Genomic_DNA"/>
</dbReference>
<name>A0A4U9CU60_RAOTE</name>
<keyword evidence="1" id="KW-0472">Membrane</keyword>
<evidence type="ECO:0000313" key="3">
    <source>
        <dbReference type="Proteomes" id="UP000339249"/>
    </source>
</evidence>
<proteinExistence type="predicted"/>
<keyword evidence="1" id="KW-1133">Transmembrane helix</keyword>
<evidence type="ECO:0000313" key="2">
    <source>
        <dbReference type="EMBL" id="VTN08587.1"/>
    </source>
</evidence>
<accession>A0A4U9CU60</accession>
<evidence type="ECO:0000256" key="1">
    <source>
        <dbReference type="SAM" id="Phobius"/>
    </source>
</evidence>
<sequence>MHINALYEVGFQCLVIHLKNKISNKNVKFAIAVKYCFIKLVILFFTQSLLL</sequence>
<gene>
    <name evidence="2" type="ORF">NCTC9185_00465</name>
</gene>
<organism evidence="2 3">
    <name type="scientific">Raoultella terrigena</name>
    <name type="common">Klebsiella terrigena</name>
    <dbReference type="NCBI Taxonomy" id="577"/>
    <lineage>
        <taxon>Bacteria</taxon>
        <taxon>Pseudomonadati</taxon>
        <taxon>Pseudomonadota</taxon>
        <taxon>Gammaproteobacteria</taxon>
        <taxon>Enterobacterales</taxon>
        <taxon>Enterobacteriaceae</taxon>
        <taxon>Klebsiella/Raoultella group</taxon>
        <taxon>Raoultella</taxon>
    </lineage>
</organism>
<feature type="transmembrane region" description="Helical" evidence="1">
    <location>
        <begin position="29"/>
        <end position="50"/>
    </location>
</feature>
<protein>
    <submittedName>
        <fullName evidence="2">Uncharacterized protein</fullName>
    </submittedName>
</protein>
<keyword evidence="1" id="KW-0812">Transmembrane</keyword>